<keyword evidence="4" id="KW-1185">Reference proteome</keyword>
<evidence type="ECO:0000313" key="2">
    <source>
        <dbReference type="EMBL" id="QSO47959.1"/>
    </source>
</evidence>
<proteinExistence type="predicted"/>
<dbReference type="KEGG" id="afx:JZ786_02695"/>
<evidence type="ECO:0000313" key="4">
    <source>
        <dbReference type="Proteomes" id="UP000663505"/>
    </source>
</evidence>
<dbReference type="EMBL" id="CP071182">
    <property type="protein sequence ID" value="QSO47959.1"/>
    <property type="molecule type" value="Genomic_DNA"/>
</dbReference>
<evidence type="ECO:0000313" key="3">
    <source>
        <dbReference type="EMBL" id="QSO48078.1"/>
    </source>
</evidence>
<dbReference type="EMBL" id="CP071182">
    <property type="protein sequence ID" value="QSO46955.1"/>
    <property type="molecule type" value="Genomic_DNA"/>
</dbReference>
<protein>
    <submittedName>
        <fullName evidence="2">Uncharacterized protein</fullName>
    </submittedName>
</protein>
<name>A0A9X7Z6G0_9BACL</name>
<accession>A0A9X7Z6G0</accession>
<dbReference type="AlphaFoldDB" id="A0A9X7Z6G0"/>
<dbReference type="EMBL" id="CP071182">
    <property type="protein sequence ID" value="QSO48078.1"/>
    <property type="molecule type" value="Genomic_DNA"/>
</dbReference>
<sequence length="80" mass="8370">MTEPHGSDKPSGLSRPNGNMSLYEDMMACDLHRSALSAVFSFEGTNPAVLAAGVCVLKTVTVCNGTRAKALEVRVGQGTD</sequence>
<dbReference type="KEGG" id="afx:JZ786_03415"/>
<dbReference type="KEGG" id="afx:JZ786_21450"/>
<dbReference type="RefSeq" id="WP_206656316.1">
    <property type="nucleotide sequence ID" value="NZ_CP071182.1"/>
</dbReference>
<reference evidence="2 4" key="1">
    <citation type="submission" date="2021-02" db="EMBL/GenBank/DDBJ databases">
        <title>Alicyclobacillus curvatus sp. nov. and Alicyclobacillus mengziensis sp. nov., two acidophilic bacteria isolated from acid mine drainage.</title>
        <authorList>
            <person name="Huang Y."/>
        </authorList>
    </citation>
    <scope>NUCLEOTIDE SEQUENCE [LARGE SCALE GENOMIC DNA]</scope>
    <source>
        <strain evidence="2 4">S30H14</strain>
    </source>
</reference>
<evidence type="ECO:0000313" key="1">
    <source>
        <dbReference type="EMBL" id="QSO46955.1"/>
    </source>
</evidence>
<dbReference type="Proteomes" id="UP000663505">
    <property type="component" value="Chromosome"/>
</dbReference>
<organism evidence="2 4">
    <name type="scientific">Alicyclobacillus mengziensis</name>
    <dbReference type="NCBI Taxonomy" id="2931921"/>
    <lineage>
        <taxon>Bacteria</taxon>
        <taxon>Bacillati</taxon>
        <taxon>Bacillota</taxon>
        <taxon>Bacilli</taxon>
        <taxon>Bacillales</taxon>
        <taxon>Alicyclobacillaceae</taxon>
        <taxon>Alicyclobacillus</taxon>
    </lineage>
</organism>
<gene>
    <name evidence="2" type="ORF">JZ786_02695</name>
    <name evidence="3" type="ORF">JZ786_03415</name>
    <name evidence="1" type="ORF">JZ786_21450</name>
</gene>